<dbReference type="InterPro" id="IPR029321">
    <property type="entry name" value="INTS2"/>
</dbReference>
<sequence length="1051" mass="117602">MWQDESCLPELSCLLPIAAFRCPKLLSSDILVFGLLPAQWGFNFLATVLLNNPLLARKSLFLLSDFLCKYKERSLSLDCKQMSTQILFPNKFSKRDMLHQQQRQVSIMVHSVKQAVLTFLHLGKLSSSLARLCRDVLVINCTCASVALHLTTEYIGDEIDFLSKLIFSSVKTSEWVLNFYGGSEKDEISNLIGLSDCQDGTEQLFLETDTNQSTSNALSGVSLRIRKVLLVNAQTTKEKVGWSGQLHGHLRLYCVLIWASDFQPPSEELEFWLKSLIASKGSLSVEMLQLGVAFFCLVPRLSATVSSKSLFQECVAVLLKPNIPREARYITDVEEQAIWFAVQLLLRQFSEIALVVREVIGAQVTIQSSQIEELHDAAMAAGVISEPFMLLWAIAGQRLKGPLSRKTRQSRYMLECLYQLLRSGHFSRNGIDVSETIAHVISVSRTPIDGMLVQVIQAYTQVPATVVHCTTGSQTFRMPPLSRSFVEESLLGVSRLNVNLQMDNDNQREAESAADAVAMEVLTTYYVLCRERILRSKGAGSSESSVVLSFYPLDSKENWWTALLLKIRFHELFQYMEERWLDFADILPQWFSLAASLFPERLAISDLLASLDKQFTMPIMLDNGCAFHNMECQIDSSEYPESEISSSCMHQGMSKKVPGTSVMLSMDSARSAMEDAVLNPKLAMQVLSALDHMPAEKGKTKELLDYQVFIIKELVPKLLDSKCSQCLQERFCSWFKNLEPLSRHLLLPAFMESILDTSPQQECDSKGGLLVVQLKAMVSELSVTAFGSRSSLLQQPLVLLACKPKVYQTPLLSTVLDLLQEFRTINRRNQLEIVSEGLIREQTIWSDEAITALLAQDSALCHILLEACLPHGDNIDPGPLLKAREIICGFLASLLETDHELLKLVHMQGYDPQLVSMMVKGVPAMVQCLEFAPELLQQQEPSKQIFAIILIADVACSYVELPESLVAVQKALAHVLLLQKSSLGSSSFMQGILEALVQCACTFSAVTANVRNILQRCLKLSRPLKRSHMPRDPALHNAIRSALRRICQKID</sequence>
<keyword evidence="2" id="KW-1185">Reference proteome</keyword>
<evidence type="ECO:0000313" key="2">
    <source>
        <dbReference type="Proteomes" id="UP000886520"/>
    </source>
</evidence>
<name>A0A9D4ZJU8_ADICA</name>
<dbReference type="GO" id="GO:0032039">
    <property type="term" value="C:integrator complex"/>
    <property type="evidence" value="ECO:0007669"/>
    <property type="project" value="InterPro"/>
</dbReference>
<evidence type="ECO:0000313" key="1">
    <source>
        <dbReference type="EMBL" id="KAI5075746.1"/>
    </source>
</evidence>
<dbReference type="OrthoDB" id="3363059at2759"/>
<dbReference type="PANTHER" id="PTHR28608:SF1">
    <property type="entry name" value="INTEGRATOR COMPLEX SUBUNIT 2"/>
    <property type="match status" value="1"/>
</dbReference>
<accession>A0A9D4ZJU8</accession>
<reference evidence="1" key="1">
    <citation type="submission" date="2021-01" db="EMBL/GenBank/DDBJ databases">
        <title>Adiantum capillus-veneris genome.</title>
        <authorList>
            <person name="Fang Y."/>
            <person name="Liao Q."/>
        </authorList>
    </citation>
    <scope>NUCLEOTIDE SEQUENCE</scope>
    <source>
        <strain evidence="1">H3</strain>
        <tissue evidence="1">Leaf</tissue>
    </source>
</reference>
<organism evidence="1 2">
    <name type="scientific">Adiantum capillus-veneris</name>
    <name type="common">Maidenhair fern</name>
    <dbReference type="NCBI Taxonomy" id="13818"/>
    <lineage>
        <taxon>Eukaryota</taxon>
        <taxon>Viridiplantae</taxon>
        <taxon>Streptophyta</taxon>
        <taxon>Embryophyta</taxon>
        <taxon>Tracheophyta</taxon>
        <taxon>Polypodiopsida</taxon>
        <taxon>Polypodiidae</taxon>
        <taxon>Polypodiales</taxon>
        <taxon>Pteridineae</taxon>
        <taxon>Pteridaceae</taxon>
        <taxon>Vittarioideae</taxon>
        <taxon>Adiantum</taxon>
    </lineage>
</organism>
<dbReference type="Proteomes" id="UP000886520">
    <property type="component" value="Chromosome 9"/>
</dbReference>
<comment type="caution">
    <text evidence="1">The sequence shown here is derived from an EMBL/GenBank/DDBJ whole genome shotgun (WGS) entry which is preliminary data.</text>
</comment>
<dbReference type="Pfam" id="PF14750">
    <property type="entry name" value="INTS2"/>
    <property type="match status" value="1"/>
</dbReference>
<dbReference type="AlphaFoldDB" id="A0A9D4ZJU8"/>
<gene>
    <name evidence="1" type="ORF">GOP47_0009822</name>
</gene>
<dbReference type="EMBL" id="JABFUD020000009">
    <property type="protein sequence ID" value="KAI5075746.1"/>
    <property type="molecule type" value="Genomic_DNA"/>
</dbReference>
<dbReference type="GO" id="GO:0034472">
    <property type="term" value="P:snRNA 3'-end processing"/>
    <property type="evidence" value="ECO:0007669"/>
    <property type="project" value="TreeGrafter"/>
</dbReference>
<proteinExistence type="predicted"/>
<protein>
    <submittedName>
        <fullName evidence="1">Uncharacterized protein</fullName>
    </submittedName>
</protein>
<dbReference type="PANTHER" id="PTHR28608">
    <property type="entry name" value="INTEGRATOR COMPLEX SUBUNIT 2"/>
    <property type="match status" value="1"/>
</dbReference>